<dbReference type="EMBL" id="PJQY01001475">
    <property type="protein sequence ID" value="PQQ02363.1"/>
    <property type="molecule type" value="Genomic_DNA"/>
</dbReference>
<dbReference type="OrthoDB" id="1194160at2759"/>
<dbReference type="GO" id="GO:0003729">
    <property type="term" value="F:mRNA binding"/>
    <property type="evidence" value="ECO:0007669"/>
    <property type="project" value="TreeGrafter"/>
</dbReference>
<dbReference type="Pfam" id="PF12854">
    <property type="entry name" value="PPR_1"/>
    <property type="match status" value="1"/>
</dbReference>
<keyword evidence="5" id="KW-1185">Reference proteome</keyword>
<organism evidence="4 5">
    <name type="scientific">Prunus yedoensis var. nudiflora</name>
    <dbReference type="NCBI Taxonomy" id="2094558"/>
    <lineage>
        <taxon>Eukaryota</taxon>
        <taxon>Viridiplantae</taxon>
        <taxon>Streptophyta</taxon>
        <taxon>Embryophyta</taxon>
        <taxon>Tracheophyta</taxon>
        <taxon>Spermatophyta</taxon>
        <taxon>Magnoliopsida</taxon>
        <taxon>eudicotyledons</taxon>
        <taxon>Gunneridae</taxon>
        <taxon>Pentapetalae</taxon>
        <taxon>rosids</taxon>
        <taxon>fabids</taxon>
        <taxon>Rosales</taxon>
        <taxon>Rosaceae</taxon>
        <taxon>Amygdaloideae</taxon>
        <taxon>Amygdaleae</taxon>
        <taxon>Prunus</taxon>
    </lineage>
</organism>
<comment type="caution">
    <text evidence="4">The sequence shown here is derived from an EMBL/GenBank/DDBJ whole genome shotgun (WGS) entry which is preliminary data.</text>
</comment>
<feature type="repeat" description="PPR" evidence="3">
    <location>
        <begin position="9"/>
        <end position="43"/>
    </location>
</feature>
<feature type="repeat" description="PPR" evidence="3">
    <location>
        <begin position="44"/>
        <end position="78"/>
    </location>
</feature>
<keyword evidence="2" id="KW-0677">Repeat</keyword>
<accession>A0A314Y7Y3</accession>
<evidence type="ECO:0008006" key="6">
    <source>
        <dbReference type="Google" id="ProtNLM"/>
    </source>
</evidence>
<dbReference type="Gene3D" id="1.25.40.10">
    <property type="entry name" value="Tetratricopeptide repeat domain"/>
    <property type="match status" value="1"/>
</dbReference>
<reference evidence="4 5" key="1">
    <citation type="submission" date="2018-02" db="EMBL/GenBank/DDBJ databases">
        <title>Draft genome of wild Prunus yedoensis var. nudiflora.</title>
        <authorList>
            <person name="Baek S."/>
            <person name="Kim J.-H."/>
            <person name="Choi K."/>
            <person name="Kim G.-B."/>
            <person name="Cho A."/>
            <person name="Jang H."/>
            <person name="Shin C.-H."/>
            <person name="Yu H.-J."/>
            <person name="Mun J.-H."/>
        </authorList>
    </citation>
    <scope>NUCLEOTIDE SEQUENCE [LARGE SCALE GENOMIC DNA]</scope>
    <source>
        <strain evidence="5">cv. Jeju island</strain>
        <tissue evidence="4">Leaf</tissue>
    </source>
</reference>
<dbReference type="Proteomes" id="UP000250321">
    <property type="component" value="Unassembled WGS sequence"/>
</dbReference>
<name>A0A314Y7Y3_PRUYE</name>
<evidence type="ECO:0000256" key="2">
    <source>
        <dbReference type="ARBA" id="ARBA00022737"/>
    </source>
</evidence>
<evidence type="ECO:0000256" key="3">
    <source>
        <dbReference type="PROSITE-ProRule" id="PRU00708"/>
    </source>
</evidence>
<dbReference type="InterPro" id="IPR002885">
    <property type="entry name" value="PPR_rpt"/>
</dbReference>
<gene>
    <name evidence="4" type="ORF">Pyn_34922</name>
</gene>
<dbReference type="PROSITE" id="PS51375">
    <property type="entry name" value="PPR"/>
    <property type="match status" value="2"/>
</dbReference>
<evidence type="ECO:0000313" key="5">
    <source>
        <dbReference type="Proteomes" id="UP000250321"/>
    </source>
</evidence>
<proteinExistence type="inferred from homology"/>
<dbReference type="PANTHER" id="PTHR47933">
    <property type="entry name" value="PENTATRICOPEPTIDE REPEAT-CONTAINING PROTEIN 1, MITOCHONDRIAL"/>
    <property type="match status" value="1"/>
</dbReference>
<dbReference type="NCBIfam" id="TIGR00756">
    <property type="entry name" value="PPR"/>
    <property type="match status" value="3"/>
</dbReference>
<dbReference type="InterPro" id="IPR011990">
    <property type="entry name" value="TPR-like_helical_dom_sf"/>
</dbReference>
<dbReference type="InterPro" id="IPR051240">
    <property type="entry name" value="Mito_RNA-Proc/Resp"/>
</dbReference>
<dbReference type="Pfam" id="PF13041">
    <property type="entry name" value="PPR_2"/>
    <property type="match status" value="1"/>
</dbReference>
<sequence length="140" mass="15934">MKDQGLMPDVVTYNTLIHGLCQSGKWEKAKSFLICMVDSGISPDVYTFAVLISALCKEERIQEALALFEEMTGKGINPNVVIFNSLISASCKCCKWEDAAQFFKTWLIVEFHQMYTPTLFKSVLFAEKKEFKKRLLCSKT</sequence>
<dbReference type="AlphaFoldDB" id="A0A314Y7Y3"/>
<evidence type="ECO:0000256" key="1">
    <source>
        <dbReference type="ARBA" id="ARBA00007626"/>
    </source>
</evidence>
<dbReference type="PANTHER" id="PTHR47933:SF11">
    <property type="entry name" value="PENTATRICOPEPTIDE REPEAT-CONTAINING PROTEIN 2"/>
    <property type="match status" value="1"/>
</dbReference>
<protein>
    <recommendedName>
        <fullName evidence="6">Pentatricopeptide repeat-containing protein</fullName>
    </recommendedName>
</protein>
<evidence type="ECO:0000313" key="4">
    <source>
        <dbReference type="EMBL" id="PQQ02363.1"/>
    </source>
</evidence>
<comment type="similarity">
    <text evidence="1">Belongs to the PPR family. P subfamily.</text>
</comment>